<gene>
    <name evidence="2" type="ORF">V2H41_09875</name>
</gene>
<dbReference type="Pfam" id="PF08379">
    <property type="entry name" value="Bact_transglu_N"/>
    <property type="match status" value="1"/>
</dbReference>
<dbReference type="RefSeq" id="WP_330974991.1">
    <property type="nucleotide sequence ID" value="NZ_JAZGLY010000005.1"/>
</dbReference>
<dbReference type="Proteomes" id="UP001357452">
    <property type="component" value="Unassembled WGS sequence"/>
</dbReference>
<dbReference type="InterPro" id="IPR013589">
    <property type="entry name" value="Bac_transglu_N"/>
</dbReference>
<dbReference type="SUPFAM" id="SSF54001">
    <property type="entry name" value="Cysteine proteinases"/>
    <property type="match status" value="1"/>
</dbReference>
<evidence type="ECO:0000259" key="1">
    <source>
        <dbReference type="SMART" id="SM00460"/>
    </source>
</evidence>
<feature type="domain" description="Transglutaminase-like" evidence="1">
    <location>
        <begin position="171"/>
        <end position="237"/>
    </location>
</feature>
<evidence type="ECO:0000313" key="3">
    <source>
        <dbReference type="Proteomes" id="UP001357452"/>
    </source>
</evidence>
<dbReference type="EMBL" id="JAZGLY010000005">
    <property type="protein sequence ID" value="MEE6187582.1"/>
    <property type="molecule type" value="Genomic_DNA"/>
</dbReference>
<sequence>MPAYNVKHITRYSYGNPVVECANQIKLYPINDGFQNVLRHKITITKNPNVEVFTDFFGNQVGVFTIVEPLSELQIVSEAEVVTHEIQLPEIESPADKQWGLLREACERLPYIDFLQKEHLEEEENIKSFIHSLYDEQRTPFENARIFSEYIFKNFEYKKGVTSVETSVDEIWRLKAGVCQDFAHFLLWILRYIGIPARYVSGYICPKDHEFRGEGATHAWVEAYVPDYGWVGLDPTNNCIASDRHIRLAVGRNFSDCTPVKGTYKGSSDHVLEVSVSIYNKKEVAEAGDVVANPIFAYRSSNLTDTSLKEKKNSYRYYMEQIQQQQQQQ</sequence>
<accession>A0ABU7RHV0</accession>
<dbReference type="Gene3D" id="3.10.620.30">
    <property type="match status" value="1"/>
</dbReference>
<proteinExistence type="predicted"/>
<dbReference type="InterPro" id="IPR038765">
    <property type="entry name" value="Papain-like_cys_pep_sf"/>
</dbReference>
<comment type="caution">
    <text evidence="2">The sequence shown here is derived from an EMBL/GenBank/DDBJ whole genome shotgun (WGS) entry which is preliminary data.</text>
</comment>
<protein>
    <submittedName>
        <fullName evidence="2">Transglutaminase family protein</fullName>
    </submittedName>
</protein>
<organism evidence="2 3">
    <name type="scientific">Niabella digestorum</name>
    <dbReference type="NCBI Taxonomy" id="3117701"/>
    <lineage>
        <taxon>Bacteria</taxon>
        <taxon>Pseudomonadati</taxon>
        <taxon>Bacteroidota</taxon>
        <taxon>Chitinophagia</taxon>
        <taxon>Chitinophagales</taxon>
        <taxon>Chitinophagaceae</taxon>
        <taxon>Niabella</taxon>
    </lineage>
</organism>
<dbReference type="InterPro" id="IPR002931">
    <property type="entry name" value="Transglutaminase-like"/>
</dbReference>
<evidence type="ECO:0000313" key="2">
    <source>
        <dbReference type="EMBL" id="MEE6187582.1"/>
    </source>
</evidence>
<name>A0ABU7RHV0_9BACT</name>
<dbReference type="PANTHER" id="PTHR33490:SF6">
    <property type="entry name" value="SLL1049 PROTEIN"/>
    <property type="match status" value="1"/>
</dbReference>
<dbReference type="Pfam" id="PF01841">
    <property type="entry name" value="Transglut_core"/>
    <property type="match status" value="1"/>
</dbReference>
<dbReference type="PANTHER" id="PTHR33490">
    <property type="entry name" value="BLR5614 PROTEIN-RELATED"/>
    <property type="match status" value="1"/>
</dbReference>
<reference evidence="2 3" key="1">
    <citation type="submission" date="2024-01" db="EMBL/GenBank/DDBJ databases">
        <title>Niabella digestum sp. nov., isolated from waste digestion system.</title>
        <authorList>
            <person name="Zhang L."/>
        </authorList>
    </citation>
    <scope>NUCLEOTIDE SEQUENCE [LARGE SCALE GENOMIC DNA]</scope>
    <source>
        <strain evidence="2 3">A18</strain>
    </source>
</reference>
<dbReference type="SMART" id="SM00460">
    <property type="entry name" value="TGc"/>
    <property type="match status" value="1"/>
</dbReference>
<keyword evidence="3" id="KW-1185">Reference proteome</keyword>